<evidence type="ECO:0000256" key="2">
    <source>
        <dbReference type="SAM" id="MobiDB-lite"/>
    </source>
</evidence>
<evidence type="ECO:0000313" key="3">
    <source>
        <dbReference type="EMBL" id="RGU42912.1"/>
    </source>
</evidence>
<dbReference type="Proteomes" id="UP000285693">
    <property type="component" value="Unassembled WGS sequence"/>
</dbReference>
<proteinExistence type="inferred from homology"/>
<sequence length="487" mass="53388">MGKVISVAKSGRYQPEYRHIIMIKPVSTGDNKKGDRLMKKKLRGTVVLLTTAALAASTLAGCGGSGKSDDTKSADKKPTASAEDTNWEGAKKAADLSGKVTYMHSGDDYEREMYANVFKDYQAYAPNVEVEQMYVPSDYSTKLQTLAAAGNLPDLFWTGEAGVKSYYEAGMLADMNDILDEYPQLTEDIIDGVLEFGNIDGKQVAFPKDWTSYVMYLNLDLFKEAGVDVPTNDWTVEDYEDIAAKLTKKSGDRVDVYGTAINNYRADWINWMGNYDAEWFKDGKSNLSDAKSLEGLSVMYDLVQDGSAPSPGTVSSTGDSEDRLFVIGKVAMYPSGRWVVPSFRTECDFEWTAVEMPKGTTRTCPFICSMVCIADSSKNKDIAANLLSYQMSDEGLATVMEQGLSLPVYKDLMSNDTYVSTPPDADAFINSAAYLGNKSQIEASLTGQWSEYSSIISAGLSDAFEGKTTIEEAVKTIDEQANTTVFK</sequence>
<dbReference type="AlphaFoldDB" id="A0A3R5XFZ3"/>
<reference evidence="3 4" key="1">
    <citation type="submission" date="2018-08" db="EMBL/GenBank/DDBJ databases">
        <title>A genome reference for cultivated species of the human gut microbiota.</title>
        <authorList>
            <person name="Zou Y."/>
            <person name="Xue W."/>
            <person name="Luo G."/>
        </authorList>
    </citation>
    <scope>NUCLEOTIDE SEQUENCE [LARGE SCALE GENOMIC DNA]</scope>
    <source>
        <strain evidence="3 4">AF16-31</strain>
    </source>
</reference>
<dbReference type="Gene3D" id="3.40.190.10">
    <property type="entry name" value="Periplasmic binding protein-like II"/>
    <property type="match status" value="1"/>
</dbReference>
<dbReference type="EMBL" id="QRXY01000024">
    <property type="protein sequence ID" value="RGU42912.1"/>
    <property type="molecule type" value="Genomic_DNA"/>
</dbReference>
<evidence type="ECO:0000256" key="1">
    <source>
        <dbReference type="ARBA" id="ARBA00008520"/>
    </source>
</evidence>
<feature type="compositionally biased region" description="Basic and acidic residues" evidence="2">
    <location>
        <begin position="67"/>
        <end position="78"/>
    </location>
</feature>
<evidence type="ECO:0000313" key="4">
    <source>
        <dbReference type="Proteomes" id="UP000285693"/>
    </source>
</evidence>
<accession>A0A3R5XFZ3</accession>
<protein>
    <submittedName>
        <fullName evidence="3">Sugar ABC transporter substrate-binding protein</fullName>
    </submittedName>
</protein>
<gene>
    <name evidence="3" type="ORF">DWW65_14485</name>
</gene>
<dbReference type="InterPro" id="IPR050490">
    <property type="entry name" value="Bact_solute-bd_prot1"/>
</dbReference>
<dbReference type="CDD" id="cd13585">
    <property type="entry name" value="PBP2_TMBP_like"/>
    <property type="match status" value="1"/>
</dbReference>
<dbReference type="PANTHER" id="PTHR43649">
    <property type="entry name" value="ARABINOSE-BINDING PROTEIN-RELATED"/>
    <property type="match status" value="1"/>
</dbReference>
<dbReference type="SUPFAM" id="SSF53850">
    <property type="entry name" value="Periplasmic binding protein-like II"/>
    <property type="match status" value="1"/>
</dbReference>
<feature type="region of interest" description="Disordered" evidence="2">
    <location>
        <begin position="62"/>
        <end position="88"/>
    </location>
</feature>
<comment type="similarity">
    <text evidence="1">Belongs to the bacterial solute-binding protein 1 family.</text>
</comment>
<dbReference type="PANTHER" id="PTHR43649:SF31">
    <property type="entry name" value="SN-GLYCEROL-3-PHOSPHATE-BINDING PERIPLASMIC PROTEIN UGPB"/>
    <property type="match status" value="1"/>
</dbReference>
<comment type="caution">
    <text evidence="3">The sequence shown here is derived from an EMBL/GenBank/DDBJ whole genome shotgun (WGS) entry which is preliminary data.</text>
</comment>
<organism evidence="3 4">
    <name type="scientific">Coprococcus comes</name>
    <dbReference type="NCBI Taxonomy" id="410072"/>
    <lineage>
        <taxon>Bacteria</taxon>
        <taxon>Bacillati</taxon>
        <taxon>Bacillota</taxon>
        <taxon>Clostridia</taxon>
        <taxon>Lachnospirales</taxon>
        <taxon>Lachnospiraceae</taxon>
        <taxon>Coprococcus</taxon>
    </lineage>
</organism>
<name>A0A3R5XFZ3_9FIRM</name>